<dbReference type="SUPFAM" id="SSF160467">
    <property type="entry name" value="PH0987 N-terminal domain-like"/>
    <property type="match status" value="1"/>
</dbReference>
<comment type="caution">
    <text evidence="5">The sequence shown here is derived from an EMBL/GenBank/DDBJ whole genome shotgun (WGS) entry which is preliminary data.</text>
</comment>
<evidence type="ECO:0000256" key="2">
    <source>
        <dbReference type="ARBA" id="ARBA00022801"/>
    </source>
</evidence>
<keyword evidence="3" id="KW-0067">ATP-binding</keyword>
<gene>
    <name evidence="5" type="ORF">HNR13_001275</name>
</gene>
<dbReference type="SMART" id="SM00796">
    <property type="entry name" value="AHS1"/>
    <property type="match status" value="1"/>
</dbReference>
<dbReference type="RefSeq" id="WP_343063479.1">
    <property type="nucleotide sequence ID" value="NZ_BAABEH010000001.1"/>
</dbReference>
<keyword evidence="1" id="KW-0547">Nucleotide-binding</keyword>
<protein>
    <submittedName>
        <fullName evidence="5">KipI family sensor histidine kinase inhibitor</fullName>
    </submittedName>
</protein>
<evidence type="ECO:0000313" key="6">
    <source>
        <dbReference type="Proteomes" id="UP000578352"/>
    </source>
</evidence>
<reference evidence="5 6" key="1">
    <citation type="submission" date="2020-07" db="EMBL/GenBank/DDBJ databases">
        <title>Sequencing the genomes of 1000 actinobacteria strains.</title>
        <authorList>
            <person name="Klenk H.-P."/>
        </authorList>
    </citation>
    <scope>NUCLEOTIDE SEQUENCE [LARGE SCALE GENOMIC DNA]</scope>
    <source>
        <strain evidence="5 6">DSM 15165</strain>
    </source>
</reference>
<evidence type="ECO:0000256" key="3">
    <source>
        <dbReference type="ARBA" id="ARBA00022840"/>
    </source>
</evidence>
<dbReference type="Gene3D" id="3.30.1360.40">
    <property type="match status" value="1"/>
</dbReference>
<organism evidence="5 6">
    <name type="scientific">Leifsonia shinshuensis</name>
    <dbReference type="NCBI Taxonomy" id="150026"/>
    <lineage>
        <taxon>Bacteria</taxon>
        <taxon>Bacillati</taxon>
        <taxon>Actinomycetota</taxon>
        <taxon>Actinomycetes</taxon>
        <taxon>Micrococcales</taxon>
        <taxon>Microbacteriaceae</taxon>
        <taxon>Leifsonia</taxon>
    </lineage>
</organism>
<dbReference type="InterPro" id="IPR010016">
    <property type="entry name" value="PxpB"/>
</dbReference>
<sequence>MSVRVIPYGDGALLLELGSLDEVLGMLRALERTRPAGVVDLVPAARTIAILLDPHVLSPASARGWVERTGPEAAAAADEDVVELPVRYDGADLAEVAELLGITPAEVVERHTASRWRVAFGGFVPGFAYLVTDRDGLRVPRRATPRTSVPAGSVGLAGEFSGVYPRSSPGGWQLIGRTDATLWDTAADPPALLRPGVVVRFTAVPS</sequence>
<dbReference type="InterPro" id="IPR029000">
    <property type="entry name" value="Cyclophilin-like_dom_sf"/>
</dbReference>
<dbReference type="GO" id="GO:0005524">
    <property type="term" value="F:ATP binding"/>
    <property type="evidence" value="ECO:0007669"/>
    <property type="project" value="UniProtKB-KW"/>
</dbReference>
<dbReference type="InterPro" id="IPR003833">
    <property type="entry name" value="CT_C_D"/>
</dbReference>
<dbReference type="EMBL" id="JACCFL010000001">
    <property type="protein sequence ID" value="NYJ22988.1"/>
    <property type="molecule type" value="Genomic_DNA"/>
</dbReference>
<evidence type="ECO:0000259" key="4">
    <source>
        <dbReference type="SMART" id="SM00796"/>
    </source>
</evidence>
<dbReference type="PANTHER" id="PTHR34698">
    <property type="entry name" value="5-OXOPROLINASE SUBUNIT B"/>
    <property type="match status" value="1"/>
</dbReference>
<dbReference type="Proteomes" id="UP000578352">
    <property type="component" value="Unassembled WGS sequence"/>
</dbReference>
<dbReference type="Pfam" id="PF02682">
    <property type="entry name" value="CT_C_D"/>
    <property type="match status" value="1"/>
</dbReference>
<dbReference type="GO" id="GO:0016787">
    <property type="term" value="F:hydrolase activity"/>
    <property type="evidence" value="ECO:0007669"/>
    <property type="project" value="UniProtKB-KW"/>
</dbReference>
<evidence type="ECO:0000313" key="5">
    <source>
        <dbReference type="EMBL" id="NYJ22988.1"/>
    </source>
</evidence>
<dbReference type="Gene3D" id="2.40.100.10">
    <property type="entry name" value="Cyclophilin-like"/>
    <property type="match status" value="1"/>
</dbReference>
<proteinExistence type="predicted"/>
<dbReference type="SUPFAM" id="SSF50891">
    <property type="entry name" value="Cyclophilin-like"/>
    <property type="match status" value="1"/>
</dbReference>
<accession>A0A853CRL8</accession>
<name>A0A853CRL8_9MICO</name>
<keyword evidence="2" id="KW-0378">Hydrolase</keyword>
<dbReference type="PANTHER" id="PTHR34698:SF2">
    <property type="entry name" value="5-OXOPROLINASE SUBUNIT B"/>
    <property type="match status" value="1"/>
</dbReference>
<dbReference type="AlphaFoldDB" id="A0A853CRL8"/>
<feature type="domain" description="Carboxyltransferase" evidence="4">
    <location>
        <begin position="3"/>
        <end position="193"/>
    </location>
</feature>
<evidence type="ECO:0000256" key="1">
    <source>
        <dbReference type="ARBA" id="ARBA00022741"/>
    </source>
</evidence>